<comment type="caution">
    <text evidence="1">The sequence shown here is derived from an EMBL/GenBank/DDBJ whole genome shotgun (WGS) entry which is preliminary data.</text>
</comment>
<proteinExistence type="predicted"/>
<name>A0A8J3IBX9_9CHLR</name>
<dbReference type="EMBL" id="BNJF01000005">
    <property type="protein sequence ID" value="GHO49264.1"/>
    <property type="molecule type" value="Genomic_DNA"/>
</dbReference>
<organism evidence="1 2">
    <name type="scientific">Ktedonospora formicarum</name>
    <dbReference type="NCBI Taxonomy" id="2778364"/>
    <lineage>
        <taxon>Bacteria</taxon>
        <taxon>Bacillati</taxon>
        <taxon>Chloroflexota</taxon>
        <taxon>Ktedonobacteria</taxon>
        <taxon>Ktedonobacterales</taxon>
        <taxon>Ktedonobacteraceae</taxon>
        <taxon>Ktedonospora</taxon>
    </lineage>
</organism>
<keyword evidence="2" id="KW-1185">Reference proteome</keyword>
<accession>A0A8J3IBX9</accession>
<gene>
    <name evidence="1" type="ORF">KSX_74270</name>
</gene>
<reference evidence="1" key="1">
    <citation type="submission" date="2020-10" db="EMBL/GenBank/DDBJ databases">
        <title>Taxonomic study of unclassified bacteria belonging to the class Ktedonobacteria.</title>
        <authorList>
            <person name="Yabe S."/>
            <person name="Wang C.M."/>
            <person name="Zheng Y."/>
            <person name="Sakai Y."/>
            <person name="Cavaletti L."/>
            <person name="Monciardini P."/>
            <person name="Donadio S."/>
        </authorList>
    </citation>
    <scope>NUCLEOTIDE SEQUENCE</scope>
    <source>
        <strain evidence="1">SOSP1-1</strain>
    </source>
</reference>
<sequence length="127" mass="13784">MPFLGSDTRHLNMGYKDAFNEAAEAAAQESAFDLFQANRGAGSQEKMRVNNARVAVRVKINETSFTGAEQNVTFNITVKTPAKVETTEANGLVGEARRQAEALRKQFIEQGLTGSHEVLVSVAIKQG</sequence>
<dbReference type="Proteomes" id="UP000612362">
    <property type="component" value="Unassembled WGS sequence"/>
</dbReference>
<evidence type="ECO:0000313" key="1">
    <source>
        <dbReference type="EMBL" id="GHO49264.1"/>
    </source>
</evidence>
<protein>
    <submittedName>
        <fullName evidence="1">Uncharacterized protein</fullName>
    </submittedName>
</protein>
<evidence type="ECO:0000313" key="2">
    <source>
        <dbReference type="Proteomes" id="UP000612362"/>
    </source>
</evidence>
<dbReference type="AlphaFoldDB" id="A0A8J3IBX9"/>